<comment type="caution">
    <text evidence="3">The sequence shown here is derived from an EMBL/GenBank/DDBJ whole genome shotgun (WGS) entry which is preliminary data.</text>
</comment>
<gene>
    <name evidence="3" type="ORF">LZ495_30940</name>
</gene>
<organism evidence="3 4">
    <name type="scientific">Yinghuangia soli</name>
    <dbReference type="NCBI Taxonomy" id="2908204"/>
    <lineage>
        <taxon>Bacteria</taxon>
        <taxon>Bacillati</taxon>
        <taxon>Actinomycetota</taxon>
        <taxon>Actinomycetes</taxon>
        <taxon>Kitasatosporales</taxon>
        <taxon>Streptomycetaceae</taxon>
        <taxon>Yinghuangia</taxon>
    </lineage>
</organism>
<name>A0AA41Q769_9ACTN</name>
<feature type="compositionally biased region" description="Low complexity" evidence="1">
    <location>
        <begin position="238"/>
        <end position="265"/>
    </location>
</feature>
<keyword evidence="4" id="KW-1185">Reference proteome</keyword>
<feature type="domain" description="DUF4429" evidence="2">
    <location>
        <begin position="11"/>
        <end position="105"/>
    </location>
</feature>
<protein>
    <submittedName>
        <fullName evidence="3">DUF4429 domain-containing protein</fullName>
    </submittedName>
</protein>
<evidence type="ECO:0000256" key="1">
    <source>
        <dbReference type="SAM" id="MobiDB-lite"/>
    </source>
</evidence>
<proteinExistence type="predicted"/>
<feature type="domain" description="DUF4429" evidence="2">
    <location>
        <begin position="140"/>
        <end position="227"/>
    </location>
</feature>
<dbReference type="Proteomes" id="UP001165378">
    <property type="component" value="Unassembled WGS sequence"/>
</dbReference>
<feature type="region of interest" description="Disordered" evidence="1">
    <location>
        <begin position="238"/>
        <end position="270"/>
    </location>
</feature>
<dbReference type="Pfam" id="PF14472">
    <property type="entry name" value="DUF4429"/>
    <property type="match status" value="2"/>
</dbReference>
<dbReference type="InterPro" id="IPR027860">
    <property type="entry name" value="DUF4429"/>
</dbReference>
<evidence type="ECO:0000313" key="4">
    <source>
        <dbReference type="Proteomes" id="UP001165378"/>
    </source>
</evidence>
<dbReference type="AlphaFoldDB" id="A0AA41Q769"/>
<evidence type="ECO:0000259" key="2">
    <source>
        <dbReference type="Pfam" id="PF14472"/>
    </source>
</evidence>
<reference evidence="3" key="1">
    <citation type="submission" date="2022-01" db="EMBL/GenBank/DDBJ databases">
        <title>Genome-Based Taxonomic Classification of the Phylum Actinobacteria.</title>
        <authorList>
            <person name="Gao Y."/>
        </authorList>
    </citation>
    <scope>NUCLEOTIDE SEQUENCE</scope>
    <source>
        <strain evidence="3">KLBMP 8922</strain>
    </source>
</reference>
<evidence type="ECO:0000313" key="3">
    <source>
        <dbReference type="EMBL" id="MCF2531609.1"/>
    </source>
</evidence>
<dbReference type="EMBL" id="JAKFHA010000025">
    <property type="protein sequence ID" value="MCF2531609.1"/>
    <property type="molecule type" value="Genomic_DNA"/>
</dbReference>
<sequence length="306" mass="32873">MADVMTKDGTWTFDGETIRIVPGQDRGVHRLRRVLGEIAVPLAAVARASYAPGRKAGRLQLRLRTGADPFLQVCGGRLQEDADPYQLTVENDRAAAAEYFAEEIRNALLLEGVPDTPTDRYLLPAAPVPLGANGQDGSAAFDGETVRLEWNWIADERKRATGTQRIPLAKIVGVEWHPAVGLDSGHLRFRVDPPATGSQQPQHDPYCLQLWGLRKETGTSALLAAAVVARLPHPNAPRPEALPAAAASDSPSPSAISAPGAPAAAESTDDHDVVLRRLRELGDLHRDGILDADEFAAAKAALLRRL</sequence>
<dbReference type="RefSeq" id="WP_235056259.1">
    <property type="nucleotide sequence ID" value="NZ_JAKFHA010000025.1"/>
</dbReference>
<accession>A0AA41Q769</accession>